<evidence type="ECO:0000313" key="12">
    <source>
        <dbReference type="EMBL" id="XCG62301.1"/>
    </source>
</evidence>
<evidence type="ECO:0000256" key="7">
    <source>
        <dbReference type="ARBA" id="ARBA00023010"/>
    </source>
</evidence>
<gene>
    <name evidence="9 12" type="primary">secF</name>
    <name evidence="12" type="ORF">ABLG96_13635</name>
</gene>
<feature type="region of interest" description="Disordered" evidence="10">
    <location>
        <begin position="1"/>
        <end position="40"/>
    </location>
</feature>
<accession>A0AAU8DKK5</accession>
<evidence type="ECO:0000256" key="2">
    <source>
        <dbReference type="ARBA" id="ARBA00022448"/>
    </source>
</evidence>
<evidence type="ECO:0000259" key="11">
    <source>
        <dbReference type="Pfam" id="PF02355"/>
    </source>
</evidence>
<feature type="compositionally biased region" description="Low complexity" evidence="10">
    <location>
        <begin position="427"/>
        <end position="447"/>
    </location>
</feature>
<feature type="transmembrane region" description="Helical" evidence="9">
    <location>
        <begin position="326"/>
        <end position="349"/>
    </location>
</feature>
<dbReference type="PANTHER" id="PTHR30081">
    <property type="entry name" value="PROTEIN-EXPORT MEMBRANE PROTEIN SEC"/>
    <property type="match status" value="1"/>
</dbReference>
<protein>
    <recommendedName>
        <fullName evidence="9">Protein-export membrane protein SecF</fullName>
    </recommendedName>
</protein>
<feature type="transmembrane region" description="Helical" evidence="9">
    <location>
        <begin position="300"/>
        <end position="320"/>
    </location>
</feature>
<dbReference type="InterPro" id="IPR048634">
    <property type="entry name" value="SecD_SecF_C"/>
</dbReference>
<evidence type="ECO:0000256" key="1">
    <source>
        <dbReference type="ARBA" id="ARBA00004651"/>
    </source>
</evidence>
<dbReference type="Gene3D" id="1.20.1640.10">
    <property type="entry name" value="Multidrug efflux transporter AcrB transmembrane domain"/>
    <property type="match status" value="1"/>
</dbReference>
<dbReference type="InterPro" id="IPR022646">
    <property type="entry name" value="SecD/SecF_CS"/>
</dbReference>
<evidence type="ECO:0000256" key="9">
    <source>
        <dbReference type="HAMAP-Rule" id="MF_01464"/>
    </source>
</evidence>
<dbReference type="GO" id="GO:0065002">
    <property type="term" value="P:intracellular protein transmembrane transport"/>
    <property type="evidence" value="ECO:0007669"/>
    <property type="project" value="UniProtKB-UniRule"/>
</dbReference>
<evidence type="ECO:0000256" key="10">
    <source>
        <dbReference type="SAM" id="MobiDB-lite"/>
    </source>
</evidence>
<feature type="compositionally biased region" description="Low complexity" evidence="10">
    <location>
        <begin position="1"/>
        <end position="35"/>
    </location>
</feature>
<evidence type="ECO:0000256" key="4">
    <source>
        <dbReference type="ARBA" id="ARBA00022692"/>
    </source>
</evidence>
<dbReference type="GO" id="GO:0006605">
    <property type="term" value="P:protein targeting"/>
    <property type="evidence" value="ECO:0007669"/>
    <property type="project" value="UniProtKB-UniRule"/>
</dbReference>
<organism evidence="12">
    <name type="scientific">Nakamurella sp. A5-74</name>
    <dbReference type="NCBI Taxonomy" id="3158264"/>
    <lineage>
        <taxon>Bacteria</taxon>
        <taxon>Bacillati</taxon>
        <taxon>Actinomycetota</taxon>
        <taxon>Actinomycetes</taxon>
        <taxon>Nakamurellales</taxon>
        <taxon>Nakamurellaceae</taxon>
        <taxon>Nakamurella</taxon>
    </lineage>
</organism>
<dbReference type="GO" id="GO:0005886">
    <property type="term" value="C:plasma membrane"/>
    <property type="evidence" value="ECO:0007669"/>
    <property type="project" value="UniProtKB-SubCell"/>
</dbReference>
<dbReference type="Pfam" id="PF07549">
    <property type="entry name" value="Sec_GG"/>
    <property type="match status" value="1"/>
</dbReference>
<dbReference type="NCBIfam" id="TIGR00966">
    <property type="entry name" value="transloc_SecF"/>
    <property type="match status" value="1"/>
</dbReference>
<keyword evidence="7 9" id="KW-0811">Translocation</keyword>
<evidence type="ECO:0000256" key="6">
    <source>
        <dbReference type="ARBA" id="ARBA00022989"/>
    </source>
</evidence>
<dbReference type="PANTHER" id="PTHR30081:SF8">
    <property type="entry name" value="PROTEIN TRANSLOCASE SUBUNIT SECF"/>
    <property type="match status" value="1"/>
</dbReference>
<dbReference type="InterPro" id="IPR005665">
    <property type="entry name" value="SecF_bac"/>
</dbReference>
<dbReference type="GO" id="GO:0015450">
    <property type="term" value="F:protein-transporting ATPase activity"/>
    <property type="evidence" value="ECO:0007669"/>
    <property type="project" value="InterPro"/>
</dbReference>
<comment type="similarity">
    <text evidence="9">Belongs to the SecD/SecF family. SecF subfamily.</text>
</comment>
<keyword evidence="6 9" id="KW-1133">Transmembrane helix</keyword>
<dbReference type="PRINTS" id="PR01755">
    <property type="entry name" value="SECFTRNLCASE"/>
</dbReference>
<keyword evidence="3 9" id="KW-1003">Cell membrane</keyword>
<evidence type="ECO:0000256" key="8">
    <source>
        <dbReference type="ARBA" id="ARBA00023136"/>
    </source>
</evidence>
<proteinExistence type="inferred from homology"/>
<feature type="transmembrane region" description="Helical" evidence="9">
    <location>
        <begin position="67"/>
        <end position="85"/>
    </location>
</feature>
<keyword evidence="2 9" id="KW-0813">Transport</keyword>
<dbReference type="InterPro" id="IPR022813">
    <property type="entry name" value="SecD/SecF_arch_bac"/>
</dbReference>
<feature type="region of interest" description="Disordered" evidence="10">
    <location>
        <begin position="387"/>
        <end position="453"/>
    </location>
</feature>
<keyword evidence="5 9" id="KW-0653">Protein transport</keyword>
<dbReference type="AlphaFoldDB" id="A0AAU8DKK5"/>
<dbReference type="RefSeq" id="WP_353647916.1">
    <property type="nucleotide sequence ID" value="NZ_CP159218.1"/>
</dbReference>
<feature type="transmembrane region" description="Helical" evidence="9">
    <location>
        <begin position="241"/>
        <end position="262"/>
    </location>
</feature>
<comment type="function">
    <text evidence="9">Part of the Sec protein translocase complex. Interacts with the SecYEG preprotein conducting channel. SecDF uses the proton motive force (PMF) to complete protein translocation after the ATP-dependent function of SecA.</text>
</comment>
<dbReference type="Pfam" id="PF02355">
    <property type="entry name" value="SecD_SecF_C"/>
    <property type="match status" value="1"/>
</dbReference>
<reference evidence="12" key="1">
    <citation type="submission" date="2024-05" db="EMBL/GenBank/DDBJ databases">
        <authorList>
            <person name="Cai S.Y."/>
            <person name="Jin L.M."/>
            <person name="Li H.R."/>
        </authorList>
    </citation>
    <scope>NUCLEOTIDE SEQUENCE</scope>
    <source>
        <strain evidence="12">A5-74</strain>
    </source>
</reference>
<dbReference type="InterPro" id="IPR022645">
    <property type="entry name" value="SecD/SecF_bac"/>
</dbReference>
<comment type="subcellular location">
    <subcellularLocation>
        <location evidence="1 9">Cell membrane</location>
        <topology evidence="1 9">Multi-pass membrane protein</topology>
    </subcellularLocation>
</comment>
<dbReference type="EMBL" id="CP159218">
    <property type="protein sequence ID" value="XCG62301.1"/>
    <property type="molecule type" value="Genomic_DNA"/>
</dbReference>
<name>A0AAU8DKK5_9ACTN</name>
<dbReference type="GO" id="GO:0043952">
    <property type="term" value="P:protein transport by the Sec complex"/>
    <property type="evidence" value="ECO:0007669"/>
    <property type="project" value="UniProtKB-UniRule"/>
</dbReference>
<evidence type="ECO:0000256" key="5">
    <source>
        <dbReference type="ARBA" id="ARBA00022927"/>
    </source>
</evidence>
<feature type="domain" description="Protein export membrane protein SecD/SecF C-terminal" evidence="11">
    <location>
        <begin position="171"/>
        <end position="352"/>
    </location>
</feature>
<dbReference type="SUPFAM" id="SSF82866">
    <property type="entry name" value="Multidrug efflux transporter AcrB transmembrane domain"/>
    <property type="match status" value="1"/>
</dbReference>
<evidence type="ECO:0000256" key="3">
    <source>
        <dbReference type="ARBA" id="ARBA00022475"/>
    </source>
</evidence>
<keyword evidence="4 9" id="KW-0812">Transmembrane</keyword>
<feature type="transmembrane region" description="Helical" evidence="9">
    <location>
        <begin position="190"/>
        <end position="207"/>
    </location>
</feature>
<dbReference type="HAMAP" id="MF_01464_B">
    <property type="entry name" value="SecF_B"/>
    <property type="match status" value="1"/>
</dbReference>
<feature type="transmembrane region" description="Helical" evidence="9">
    <location>
        <begin position="214"/>
        <end position="235"/>
    </location>
</feature>
<sequence>MSSPMSGSGSTSSTDFATGSEASTSSTANRASRATAKGHSVGTENESFISRLSTGTGAFDVLKRSRAYYGVGIALVIISALLIGIKGFNLGIDFAGGTKLTFSTAQAGSIPESDIARVVEDAVPGSAPAVQSVGSTGIQVTTGVLSPEQSKAAGDALTKAFNLTTPDGAPSAVASSAVSGTWGAEVSQQAIISVIVFLIAVALFIWIRYEKRAAVAGVVSTIQVMIITAGIYALVGFEMSPATVIGLLTILGFSLYDTVVVFDKVQENTAGLTSLTRRTYAEAANLAVNQTLMRSINTSLIALLPVAGLLYAGVVLQVSGTLRDLALVQLVGMIVGAYSSLFVAVPLAVDLRVRTPSLRAHTKRVLSKRASEGLLVDPVGDPVGYTTPTLSKSMKAPVKSAGALKPRSTATTATLVEDAPTPSLTKPRAATSRPAPGRRPAGKAAKPSGKRSR</sequence>
<comment type="subunit">
    <text evidence="9">Forms a complex with SecD. Part of the essential Sec protein translocation apparatus which comprises SecA, SecYEG and auxiliary proteins SecDF. Other proteins may also be involved.</text>
</comment>
<keyword evidence="8 9" id="KW-0472">Membrane</keyword>